<accession>A0A844Z159</accession>
<evidence type="ECO:0000256" key="2">
    <source>
        <dbReference type="ARBA" id="ARBA00022603"/>
    </source>
</evidence>
<dbReference type="EC" id="2.1.1.72" evidence="1"/>
<keyword evidence="8" id="KW-1185">Reference proteome</keyword>
<dbReference type="InterPro" id="IPR002941">
    <property type="entry name" value="DNA_methylase_N4/N6"/>
</dbReference>
<protein>
    <recommendedName>
        <fullName evidence="1">site-specific DNA-methyltransferase (adenine-specific)</fullName>
        <ecNumber evidence="1">2.1.1.72</ecNumber>
    </recommendedName>
</protein>
<dbReference type="EMBL" id="WTYV01000007">
    <property type="protein sequence ID" value="MXO72986.1"/>
    <property type="molecule type" value="Genomic_DNA"/>
</dbReference>
<gene>
    <name evidence="7" type="ORF">GRI99_15255</name>
</gene>
<dbReference type="Gene3D" id="3.40.50.150">
    <property type="entry name" value="Vaccinia Virus protein VP39"/>
    <property type="match status" value="1"/>
</dbReference>
<evidence type="ECO:0000313" key="8">
    <source>
        <dbReference type="Proteomes" id="UP000466966"/>
    </source>
</evidence>
<evidence type="ECO:0000256" key="4">
    <source>
        <dbReference type="ARBA" id="ARBA00047942"/>
    </source>
</evidence>
<evidence type="ECO:0000256" key="1">
    <source>
        <dbReference type="ARBA" id="ARBA00011900"/>
    </source>
</evidence>
<comment type="caution">
    <text evidence="7">The sequence shown here is derived from an EMBL/GenBank/DDBJ whole genome shotgun (WGS) entry which is preliminary data.</text>
</comment>
<dbReference type="PRINTS" id="PR00508">
    <property type="entry name" value="S21N4MTFRASE"/>
</dbReference>
<dbReference type="InterPro" id="IPR029063">
    <property type="entry name" value="SAM-dependent_MTases_sf"/>
</dbReference>
<dbReference type="GO" id="GO:0008170">
    <property type="term" value="F:N-methyltransferase activity"/>
    <property type="evidence" value="ECO:0007669"/>
    <property type="project" value="InterPro"/>
</dbReference>
<dbReference type="GO" id="GO:0032259">
    <property type="term" value="P:methylation"/>
    <property type="evidence" value="ECO:0007669"/>
    <property type="project" value="UniProtKB-KW"/>
</dbReference>
<dbReference type="OrthoDB" id="7806498at2"/>
<keyword evidence="3" id="KW-0808">Transferase</keyword>
<sequence>MPDFPAGVWDYAGVNSFGATRADDLADHPTVKPTALVADAIRDVTRTAEIVIDGFMGSGTTILAAERTKRVAYGIEIEPTYVDVAIRRWEKRTGREAVLADTGETFARVAASRAGENAGHTDTPEALPPIQTA</sequence>
<name>A0A844Z159_9SPHN</name>
<keyword evidence="2" id="KW-0489">Methyltransferase</keyword>
<organism evidence="7 8">
    <name type="scientific">Alteraurantiacibacter buctensis</name>
    <dbReference type="NCBI Taxonomy" id="1503981"/>
    <lineage>
        <taxon>Bacteria</taxon>
        <taxon>Pseudomonadati</taxon>
        <taxon>Pseudomonadota</taxon>
        <taxon>Alphaproteobacteria</taxon>
        <taxon>Sphingomonadales</taxon>
        <taxon>Erythrobacteraceae</taxon>
        <taxon>Alteraurantiacibacter</taxon>
    </lineage>
</organism>
<dbReference type="GO" id="GO:0003677">
    <property type="term" value="F:DNA binding"/>
    <property type="evidence" value="ECO:0007669"/>
    <property type="project" value="InterPro"/>
</dbReference>
<dbReference type="Proteomes" id="UP000466966">
    <property type="component" value="Unassembled WGS sequence"/>
</dbReference>
<comment type="catalytic activity">
    <reaction evidence="4">
        <text>a 2'-deoxyadenosine in DNA + S-adenosyl-L-methionine = an N(6)-methyl-2'-deoxyadenosine in DNA + S-adenosyl-L-homocysteine + H(+)</text>
        <dbReference type="Rhea" id="RHEA:15197"/>
        <dbReference type="Rhea" id="RHEA-COMP:12418"/>
        <dbReference type="Rhea" id="RHEA-COMP:12419"/>
        <dbReference type="ChEBI" id="CHEBI:15378"/>
        <dbReference type="ChEBI" id="CHEBI:57856"/>
        <dbReference type="ChEBI" id="CHEBI:59789"/>
        <dbReference type="ChEBI" id="CHEBI:90615"/>
        <dbReference type="ChEBI" id="CHEBI:90616"/>
        <dbReference type="EC" id="2.1.1.72"/>
    </reaction>
</comment>
<evidence type="ECO:0000313" key="7">
    <source>
        <dbReference type="EMBL" id="MXO72986.1"/>
    </source>
</evidence>
<dbReference type="Pfam" id="PF01555">
    <property type="entry name" value="N6_N4_Mtase"/>
    <property type="match status" value="1"/>
</dbReference>
<feature type="domain" description="DNA methylase N-4/N-6" evidence="6">
    <location>
        <begin position="8"/>
        <end position="86"/>
    </location>
</feature>
<dbReference type="AlphaFoldDB" id="A0A844Z159"/>
<proteinExistence type="predicted"/>
<evidence type="ECO:0000256" key="5">
    <source>
        <dbReference type="SAM" id="MobiDB-lite"/>
    </source>
</evidence>
<evidence type="ECO:0000259" key="6">
    <source>
        <dbReference type="Pfam" id="PF01555"/>
    </source>
</evidence>
<dbReference type="RefSeq" id="WP_160772923.1">
    <property type="nucleotide sequence ID" value="NZ_WTYV01000007.1"/>
</dbReference>
<dbReference type="InterPro" id="IPR001091">
    <property type="entry name" value="RM_Methyltransferase"/>
</dbReference>
<dbReference type="GO" id="GO:0009007">
    <property type="term" value="F:site-specific DNA-methyltransferase (adenine-specific) activity"/>
    <property type="evidence" value="ECO:0007669"/>
    <property type="project" value="UniProtKB-EC"/>
</dbReference>
<reference evidence="7 8" key="1">
    <citation type="submission" date="2019-12" db="EMBL/GenBank/DDBJ databases">
        <title>Genomic-based taxomic classification of the family Erythrobacteraceae.</title>
        <authorList>
            <person name="Xu L."/>
        </authorList>
    </citation>
    <scope>NUCLEOTIDE SEQUENCE [LARGE SCALE GENOMIC DNA]</scope>
    <source>
        <strain evidence="7 8">M0322</strain>
    </source>
</reference>
<dbReference type="SUPFAM" id="SSF53335">
    <property type="entry name" value="S-adenosyl-L-methionine-dependent methyltransferases"/>
    <property type="match status" value="1"/>
</dbReference>
<evidence type="ECO:0000256" key="3">
    <source>
        <dbReference type="ARBA" id="ARBA00022679"/>
    </source>
</evidence>
<feature type="region of interest" description="Disordered" evidence="5">
    <location>
        <begin position="111"/>
        <end position="133"/>
    </location>
</feature>